<evidence type="ECO:0000256" key="9">
    <source>
        <dbReference type="ARBA" id="ARBA00023235"/>
    </source>
</evidence>
<dbReference type="InterPro" id="IPR036249">
    <property type="entry name" value="Thioredoxin-like_sf"/>
</dbReference>
<dbReference type="GO" id="GO:0006457">
    <property type="term" value="P:protein folding"/>
    <property type="evidence" value="ECO:0007669"/>
    <property type="project" value="TreeGrafter"/>
</dbReference>
<dbReference type="AlphaFoldDB" id="A0A7R9BG35"/>
<evidence type="ECO:0000256" key="11">
    <source>
        <dbReference type="PIRSR" id="PIRSR605792-51"/>
    </source>
</evidence>
<feature type="disulfide bond" description="Redox-active" evidence="11">
    <location>
        <begin position="351"/>
        <end position="354"/>
    </location>
</feature>
<evidence type="ECO:0000313" key="15">
    <source>
        <dbReference type="EMBL" id="CAD7274666.1"/>
    </source>
</evidence>
<dbReference type="PROSITE" id="PS00194">
    <property type="entry name" value="THIOREDOXIN_1"/>
    <property type="match status" value="2"/>
</dbReference>
<dbReference type="InterPro" id="IPR035940">
    <property type="entry name" value="CAP_sf"/>
</dbReference>
<evidence type="ECO:0000256" key="12">
    <source>
        <dbReference type="RuleBase" id="RU004208"/>
    </source>
</evidence>
<feature type="domain" description="Thioredoxin" evidence="14">
    <location>
        <begin position="315"/>
        <end position="449"/>
    </location>
</feature>
<comment type="similarity">
    <text evidence="3 12">Belongs to the protein disulfide isomerase family.</text>
</comment>
<dbReference type="InterPro" id="IPR017937">
    <property type="entry name" value="Thioredoxin_CS"/>
</dbReference>
<keyword evidence="7" id="KW-0256">Endoplasmic reticulum</keyword>
<evidence type="ECO:0000256" key="8">
    <source>
        <dbReference type="ARBA" id="ARBA00023157"/>
    </source>
</evidence>
<comment type="subcellular location">
    <subcellularLocation>
        <location evidence="2">Endoplasmic reticulum lumen</location>
    </subcellularLocation>
</comment>
<dbReference type="Pfam" id="PF00188">
    <property type="entry name" value="CAP"/>
    <property type="match status" value="1"/>
</dbReference>
<dbReference type="Gene3D" id="3.40.30.10">
    <property type="entry name" value="Glutaredoxin"/>
    <property type="match status" value="4"/>
</dbReference>
<organism evidence="15">
    <name type="scientific">Notodromas monacha</name>
    <dbReference type="NCBI Taxonomy" id="399045"/>
    <lineage>
        <taxon>Eukaryota</taxon>
        <taxon>Metazoa</taxon>
        <taxon>Ecdysozoa</taxon>
        <taxon>Arthropoda</taxon>
        <taxon>Crustacea</taxon>
        <taxon>Oligostraca</taxon>
        <taxon>Ostracoda</taxon>
        <taxon>Podocopa</taxon>
        <taxon>Podocopida</taxon>
        <taxon>Cypridocopina</taxon>
        <taxon>Cypridoidea</taxon>
        <taxon>Cyprididae</taxon>
        <taxon>Notodromas</taxon>
    </lineage>
</organism>
<evidence type="ECO:0000256" key="10">
    <source>
        <dbReference type="ARBA" id="ARBA00023284"/>
    </source>
</evidence>
<dbReference type="InterPro" id="IPR005792">
    <property type="entry name" value="Prot_disulphide_isomerase"/>
</dbReference>
<dbReference type="FunFam" id="3.40.30.10:FF:000077">
    <property type="entry name" value="Protein disulfide-isomerase"/>
    <property type="match status" value="1"/>
</dbReference>
<keyword evidence="10 11" id="KW-0676">Redox-active center</keyword>
<reference evidence="15" key="1">
    <citation type="submission" date="2020-11" db="EMBL/GenBank/DDBJ databases">
        <authorList>
            <person name="Tran Van P."/>
        </authorList>
    </citation>
    <scope>NUCLEOTIDE SEQUENCE</scope>
</reference>
<dbReference type="CDD" id="cd02995">
    <property type="entry name" value="PDI_a_PDI_a'_C"/>
    <property type="match status" value="1"/>
</dbReference>
<keyword evidence="9 13" id="KW-0413">Isomerase</keyword>
<dbReference type="InterPro" id="IPR014044">
    <property type="entry name" value="CAP_dom"/>
</dbReference>
<dbReference type="NCBIfam" id="TIGR01126">
    <property type="entry name" value="pdi_dom"/>
    <property type="match status" value="2"/>
</dbReference>
<evidence type="ECO:0000256" key="4">
    <source>
        <dbReference type="ARBA" id="ARBA00012723"/>
    </source>
</evidence>
<dbReference type="SUPFAM" id="SSF55797">
    <property type="entry name" value="PR-1-like"/>
    <property type="match status" value="1"/>
</dbReference>
<dbReference type="EMBL" id="CAJPEX010000277">
    <property type="protein sequence ID" value="CAG0914818.1"/>
    <property type="molecule type" value="Genomic_DNA"/>
</dbReference>
<evidence type="ECO:0000256" key="13">
    <source>
        <dbReference type="RuleBase" id="RU361130"/>
    </source>
</evidence>
<evidence type="ECO:0000259" key="14">
    <source>
        <dbReference type="PROSITE" id="PS51352"/>
    </source>
</evidence>
<dbReference type="FunFam" id="3.40.30.10:FF:000017">
    <property type="entry name" value="Protein disulfide-isomerase A4"/>
    <property type="match status" value="1"/>
</dbReference>
<dbReference type="Gene3D" id="3.40.33.10">
    <property type="entry name" value="CAP"/>
    <property type="match status" value="1"/>
</dbReference>
<dbReference type="GO" id="GO:0005788">
    <property type="term" value="C:endoplasmic reticulum lumen"/>
    <property type="evidence" value="ECO:0007669"/>
    <property type="project" value="UniProtKB-SubCell"/>
</dbReference>
<dbReference type="Pfam" id="PF00085">
    <property type="entry name" value="Thioredoxin"/>
    <property type="match status" value="2"/>
</dbReference>
<dbReference type="CDD" id="cd05380">
    <property type="entry name" value="CAP_euk"/>
    <property type="match status" value="1"/>
</dbReference>
<dbReference type="SUPFAM" id="SSF52833">
    <property type="entry name" value="Thioredoxin-like"/>
    <property type="match status" value="3"/>
</dbReference>
<dbReference type="CDD" id="cd02961">
    <property type="entry name" value="PDI_a_family"/>
    <property type="match status" value="1"/>
</dbReference>
<evidence type="ECO:0000256" key="7">
    <source>
        <dbReference type="ARBA" id="ARBA00022824"/>
    </source>
</evidence>
<dbReference type="PROSITE" id="PS51352">
    <property type="entry name" value="THIOREDOXIN_2"/>
    <property type="match status" value="2"/>
</dbReference>
<comment type="catalytic activity">
    <reaction evidence="1 13">
        <text>Catalyzes the rearrangement of -S-S- bonds in proteins.</text>
        <dbReference type="EC" id="5.3.4.1"/>
    </reaction>
</comment>
<evidence type="ECO:0000256" key="1">
    <source>
        <dbReference type="ARBA" id="ARBA00001182"/>
    </source>
</evidence>
<dbReference type="InterPro" id="IPR001283">
    <property type="entry name" value="CRISP-related"/>
</dbReference>
<keyword evidence="16" id="KW-1185">Reference proteome</keyword>
<proteinExistence type="inferred from homology"/>
<dbReference type="GO" id="GO:0034976">
    <property type="term" value="P:response to endoplasmic reticulum stress"/>
    <property type="evidence" value="ECO:0007669"/>
    <property type="project" value="TreeGrafter"/>
</dbReference>
<dbReference type="FunFam" id="3.40.30.10:FF:000045">
    <property type="entry name" value="Disulfide-isomerase A3"/>
    <property type="match status" value="1"/>
</dbReference>
<dbReference type="CDD" id="cd03073">
    <property type="entry name" value="PDI_b'_ERp72_ERp57"/>
    <property type="match status" value="1"/>
</dbReference>
<dbReference type="Proteomes" id="UP000678499">
    <property type="component" value="Unassembled WGS sequence"/>
</dbReference>
<dbReference type="OrthoDB" id="427280at2759"/>
<keyword evidence="5" id="KW-0732">Signal</keyword>
<dbReference type="NCBIfam" id="TIGR01130">
    <property type="entry name" value="ER_PDI_fam"/>
    <property type="match status" value="1"/>
</dbReference>
<keyword evidence="8 11" id="KW-1015">Disulfide bond</keyword>
<dbReference type="PANTHER" id="PTHR18929">
    <property type="entry name" value="PROTEIN DISULFIDE ISOMERASE"/>
    <property type="match status" value="1"/>
</dbReference>
<dbReference type="PANTHER" id="PTHR18929:SF132">
    <property type="entry name" value="PROTEIN DISULFIDE-ISOMERASE A3"/>
    <property type="match status" value="1"/>
</dbReference>
<evidence type="ECO:0000256" key="5">
    <source>
        <dbReference type="ARBA" id="ARBA00022729"/>
    </source>
</evidence>
<dbReference type="EC" id="5.3.4.1" evidence="4 13"/>
<dbReference type="InterPro" id="IPR013766">
    <property type="entry name" value="Thioredoxin_domain"/>
</dbReference>
<dbReference type="SMART" id="SM00198">
    <property type="entry name" value="SCP"/>
    <property type="match status" value="1"/>
</dbReference>
<feature type="disulfide bond" description="Redox-active" evidence="11">
    <location>
        <begin position="695"/>
        <end position="698"/>
    </location>
</feature>
<evidence type="ECO:0000256" key="2">
    <source>
        <dbReference type="ARBA" id="ARBA00004319"/>
    </source>
</evidence>
<dbReference type="FunFam" id="3.40.30.10:FF:000303">
    <property type="entry name" value="Protein disulfide-isomerase"/>
    <property type="match status" value="1"/>
</dbReference>
<dbReference type="EMBL" id="OA882314">
    <property type="protein sequence ID" value="CAD7274666.1"/>
    <property type="molecule type" value="Genomic_DNA"/>
</dbReference>
<evidence type="ECO:0000313" key="16">
    <source>
        <dbReference type="Proteomes" id="UP000678499"/>
    </source>
</evidence>
<dbReference type="GO" id="GO:0003756">
    <property type="term" value="F:protein disulfide isomerase activity"/>
    <property type="evidence" value="ECO:0007669"/>
    <property type="project" value="UniProtKB-EC"/>
</dbReference>
<feature type="domain" description="Thioredoxin" evidence="14">
    <location>
        <begin position="645"/>
        <end position="773"/>
    </location>
</feature>
<dbReference type="Pfam" id="PF13848">
    <property type="entry name" value="Thioredoxin_6"/>
    <property type="match status" value="1"/>
</dbReference>
<dbReference type="InterPro" id="IPR005788">
    <property type="entry name" value="PDI_thioredoxin-like_dom"/>
</dbReference>
<evidence type="ECO:0000256" key="6">
    <source>
        <dbReference type="ARBA" id="ARBA00022737"/>
    </source>
</evidence>
<evidence type="ECO:0000256" key="3">
    <source>
        <dbReference type="ARBA" id="ARBA00006347"/>
    </source>
</evidence>
<sequence>MLVISNRTMLLFALSVVTTWITMMFRAISDHRNEGWAIEVQMPDNTRYYGLAKSTTPTRFPRISKWFKHVNTYYHSKTKDVTSFLINATSELKSRVEPPMCKVLSNEYCRKYSSKHTMCRFPEPGAVPAFLGERGQCKARLYAGMDPGLTKLIVHWHNVMRNMVASGAESRGNPGPQPPAADMMRLEWNNELALIAQRWAENCYNSSEPHDRDRRLLSHDWSKVSQNVFWSFNESLDAFGDDSKLWQRVIQVWMDEVEDFSNIQVGNFQRNPGTGHYTTVVWSQTTAVGCGQGIFICTNPRTNKYGYCFKFVCNYGPGSVEQDVVVLDDANFDFRTKEMDTVLVMFYAPWCGHCKSLKPEYEKAAETLKADEPAIHLAKVDCTEAGKDTCSRFGVSGYPTLKIFRGGEFSQEYNGPREHMGIVKYMRAQVGPAAKPIESIEALTKYLNNDDGCIIGYFDSDSSLKSAFEKTADKLRETFRFGLVTKEDVIKSKGVASGSIVLHRPKRLVNKFESADVVYSGEADKSKIESWIQDEYHGLVGHRTQDNSNQFTKPLVVAYYSVDYVKNPKGTNYWRNRVLSVAKDFESINFGVASTDDFQHELNEFGIEFAKGDKPIIAGWNEKSEKFVMDGEFSIEKLREWAHKLVDGVLEPYMKSEPVPEDNTKPLKVAVGKNFQEVVIDNGLDTLIEFYAPWCGHCKKLTPIYEELAEKLKDEKVAIVKMDATANDVPAPFDVHGFPTIYWAPKNAKDKPVKYQGGRELSDFIEYIAQHSTDGLSKSKDEL</sequence>
<accession>A0A7R9BG35</accession>
<name>A0A7R9BG35_9CRUS</name>
<keyword evidence="6" id="KW-0677">Repeat</keyword>
<gene>
    <name evidence="15" type="ORF">NMOB1V02_LOCUS2490</name>
</gene>
<dbReference type="PRINTS" id="PR00837">
    <property type="entry name" value="V5TPXLIKE"/>
</dbReference>
<protein>
    <recommendedName>
        <fullName evidence="4 13">Protein disulfide-isomerase</fullName>
        <ecNumber evidence="4 13">5.3.4.1</ecNumber>
    </recommendedName>
</protein>